<dbReference type="EMBL" id="CAJNNV010030713">
    <property type="protein sequence ID" value="CAE8633299.1"/>
    <property type="molecule type" value="Genomic_DNA"/>
</dbReference>
<reference evidence="2" key="1">
    <citation type="submission" date="2021-02" db="EMBL/GenBank/DDBJ databases">
        <authorList>
            <person name="Dougan E. K."/>
            <person name="Rhodes N."/>
            <person name="Thang M."/>
            <person name="Chan C."/>
        </authorList>
    </citation>
    <scope>NUCLEOTIDE SEQUENCE</scope>
</reference>
<dbReference type="Proteomes" id="UP000654075">
    <property type="component" value="Unassembled WGS sequence"/>
</dbReference>
<evidence type="ECO:0000256" key="1">
    <source>
        <dbReference type="SAM" id="MobiDB-lite"/>
    </source>
</evidence>
<feature type="region of interest" description="Disordered" evidence="1">
    <location>
        <begin position="1"/>
        <end position="80"/>
    </location>
</feature>
<name>A0A813H6L2_POLGL</name>
<sequence length="122" mass="12466">SSSRCPSPSLAGKSCREASPSPCRGNNSSNNSSNSNNGVRRGDPHGGGSPRRGGILSSPSPAAVSSSSGTGAADDPFPCRGRFSGERYRMDCARLREALAASRREVSSLRLAHCGLLDGGMG</sequence>
<feature type="compositionally biased region" description="Low complexity" evidence="1">
    <location>
        <begin position="57"/>
        <end position="68"/>
    </location>
</feature>
<proteinExistence type="predicted"/>
<dbReference type="AlphaFoldDB" id="A0A813H6L2"/>
<feature type="non-terminal residue" evidence="2">
    <location>
        <position position="1"/>
    </location>
</feature>
<feature type="non-terminal residue" evidence="2">
    <location>
        <position position="122"/>
    </location>
</feature>
<keyword evidence="3" id="KW-1185">Reference proteome</keyword>
<evidence type="ECO:0000313" key="3">
    <source>
        <dbReference type="Proteomes" id="UP000654075"/>
    </source>
</evidence>
<accession>A0A813H6L2</accession>
<feature type="compositionally biased region" description="Low complexity" evidence="1">
    <location>
        <begin position="26"/>
        <end position="37"/>
    </location>
</feature>
<evidence type="ECO:0000313" key="2">
    <source>
        <dbReference type="EMBL" id="CAE8633299.1"/>
    </source>
</evidence>
<comment type="caution">
    <text evidence="2">The sequence shown here is derived from an EMBL/GenBank/DDBJ whole genome shotgun (WGS) entry which is preliminary data.</text>
</comment>
<organism evidence="2 3">
    <name type="scientific">Polarella glacialis</name>
    <name type="common">Dinoflagellate</name>
    <dbReference type="NCBI Taxonomy" id="89957"/>
    <lineage>
        <taxon>Eukaryota</taxon>
        <taxon>Sar</taxon>
        <taxon>Alveolata</taxon>
        <taxon>Dinophyceae</taxon>
        <taxon>Suessiales</taxon>
        <taxon>Suessiaceae</taxon>
        <taxon>Polarella</taxon>
    </lineage>
</organism>
<protein>
    <submittedName>
        <fullName evidence="2">Uncharacterized protein</fullName>
    </submittedName>
</protein>
<gene>
    <name evidence="2" type="ORF">PGLA1383_LOCUS49211</name>
</gene>